<dbReference type="RefSeq" id="WP_059461749.1">
    <property type="nucleotide sequence ID" value="NZ_CP013420.1"/>
</dbReference>
<sequence>MSIRIRPRVVRFATELAAALVTVIAAAPVLAAAPSDEARAVPFVEVAKTAAPDRDWQRNLCALVSAKCDADADAKPSLYRIKGDGPADYYAILPGPQLLKLGYAAGWKVLQRWDFSDYAPAERELGDGTAPPLDIYPALYPLGGDRVAVAVLAGWSEMYSGGGGSWQDADFVELLPNGAHASQPRIATLPFSCSKTIRACFSEREYKHAPHCSEDFDGTLRLRFVPGARRGELDWIATWKETHWPGLKPRSATERTSVSVTLPAGQDPVVAGRELRDRVSFCEPLN</sequence>
<feature type="chain" id="PRO_5008565030" description="Secreted protein" evidence="1">
    <location>
        <begin position="32"/>
        <end position="286"/>
    </location>
</feature>
<dbReference type="Proteomes" id="UP000243680">
    <property type="component" value="Chromosome 1"/>
</dbReference>
<dbReference type="AlphaFoldDB" id="A0A1B4LAP6"/>
<gene>
    <name evidence="2" type="ORF">WJ35_03615</name>
</gene>
<proteinExistence type="predicted"/>
<protein>
    <recommendedName>
        <fullName evidence="4">Secreted protein</fullName>
    </recommendedName>
</protein>
<dbReference type="EMBL" id="CP013420">
    <property type="protein sequence ID" value="AOJ74259.1"/>
    <property type="molecule type" value="Genomic_DNA"/>
</dbReference>
<feature type="signal peptide" evidence="1">
    <location>
        <begin position="1"/>
        <end position="31"/>
    </location>
</feature>
<organism evidence="2 3">
    <name type="scientific">Burkholderia ubonensis</name>
    <dbReference type="NCBI Taxonomy" id="101571"/>
    <lineage>
        <taxon>Bacteria</taxon>
        <taxon>Pseudomonadati</taxon>
        <taxon>Pseudomonadota</taxon>
        <taxon>Betaproteobacteria</taxon>
        <taxon>Burkholderiales</taxon>
        <taxon>Burkholderiaceae</taxon>
        <taxon>Burkholderia</taxon>
        <taxon>Burkholderia cepacia complex</taxon>
    </lineage>
</organism>
<keyword evidence="1" id="KW-0732">Signal</keyword>
<evidence type="ECO:0000313" key="2">
    <source>
        <dbReference type="EMBL" id="AOJ74259.1"/>
    </source>
</evidence>
<evidence type="ECO:0008006" key="4">
    <source>
        <dbReference type="Google" id="ProtNLM"/>
    </source>
</evidence>
<evidence type="ECO:0000256" key="1">
    <source>
        <dbReference type="SAM" id="SignalP"/>
    </source>
</evidence>
<name>A0A1B4LAP6_9BURK</name>
<evidence type="ECO:0000313" key="3">
    <source>
        <dbReference type="Proteomes" id="UP000243680"/>
    </source>
</evidence>
<accession>A0A1B4LAP6</accession>
<reference evidence="2 3" key="1">
    <citation type="submission" date="2015-12" db="EMBL/GenBank/DDBJ databases">
        <title>Diversity of Burkholderia near neighbor genomes.</title>
        <authorList>
            <person name="Sahl J."/>
            <person name="Wagner D."/>
            <person name="Keim P."/>
        </authorList>
    </citation>
    <scope>NUCLEOTIDE SEQUENCE [LARGE SCALE GENOMIC DNA]</scope>
    <source>
        <strain evidence="2 3">MSMB0783</strain>
    </source>
</reference>